<name>A0A822MSN6_9VIBR</name>
<reference evidence="6" key="1">
    <citation type="submission" date="2014-06" db="EMBL/GenBank/DDBJ databases">
        <authorList>
            <person name="Le Roux Frederique"/>
        </authorList>
    </citation>
    <scope>NUCLEOTIDE SEQUENCE [LARGE SCALE GENOMIC DNA]</scope>
    <source>
        <strain evidence="6">J5-5</strain>
    </source>
</reference>
<dbReference type="InterPro" id="IPR000032">
    <property type="entry name" value="HPr-like"/>
</dbReference>
<keyword evidence="2" id="KW-0813">Transport</keyword>
<accession>A0A822MSN6</accession>
<keyword evidence="2" id="KW-0762">Sugar transport</keyword>
<dbReference type="InterPro" id="IPR035895">
    <property type="entry name" value="HPr-like_sf"/>
</dbReference>
<dbReference type="Proteomes" id="UP000049495">
    <property type="component" value="Unassembled WGS sequence"/>
</dbReference>
<dbReference type="EMBL" id="CCJV01000076">
    <property type="protein sequence ID" value="CDT21556.1"/>
    <property type="molecule type" value="Genomic_DNA"/>
</dbReference>
<feature type="domain" description="HPr" evidence="4">
    <location>
        <begin position="16"/>
        <end position="106"/>
    </location>
</feature>
<keyword evidence="5" id="KW-0808">Transferase</keyword>
<dbReference type="PROSITE" id="PS51350">
    <property type="entry name" value="PTS_HPR_DOM"/>
    <property type="match status" value="1"/>
</dbReference>
<dbReference type="SUPFAM" id="SSF55804">
    <property type="entry name" value="Phoshotransferase/anion transport protein"/>
    <property type="match status" value="1"/>
</dbReference>
<gene>
    <name evidence="5" type="ORF">VCR5J5_180067</name>
</gene>
<evidence type="ECO:0000259" key="4">
    <source>
        <dbReference type="PROSITE" id="PS51350"/>
    </source>
</evidence>
<dbReference type="SUPFAM" id="SSF55594">
    <property type="entry name" value="HPr-like"/>
    <property type="match status" value="1"/>
</dbReference>
<evidence type="ECO:0000259" key="3">
    <source>
        <dbReference type="PROSITE" id="PS51094"/>
    </source>
</evidence>
<evidence type="ECO:0000313" key="6">
    <source>
        <dbReference type="Proteomes" id="UP000049495"/>
    </source>
</evidence>
<dbReference type="Gene3D" id="3.30.1340.10">
    <property type="entry name" value="HPr-like"/>
    <property type="match status" value="1"/>
</dbReference>
<dbReference type="PROSITE" id="PS51094">
    <property type="entry name" value="PTS_EIIA_TYPE_2"/>
    <property type="match status" value="1"/>
</dbReference>
<dbReference type="Gene3D" id="3.40.930.10">
    <property type="entry name" value="Mannitol-specific EII, Chain A"/>
    <property type="match status" value="1"/>
</dbReference>
<dbReference type="InterPro" id="IPR002178">
    <property type="entry name" value="PTS_EIIA_type-2_dom"/>
</dbReference>
<dbReference type="InterPro" id="IPR016152">
    <property type="entry name" value="PTrfase/Anion_transptr"/>
</dbReference>
<dbReference type="GO" id="GO:0030295">
    <property type="term" value="F:protein kinase activator activity"/>
    <property type="evidence" value="ECO:0007669"/>
    <property type="project" value="TreeGrafter"/>
</dbReference>
<dbReference type="InterPro" id="IPR016910">
    <property type="entry name" value="UCP029195_PTS_EIIA2"/>
</dbReference>
<evidence type="ECO:0000256" key="2">
    <source>
        <dbReference type="ARBA" id="ARBA00022597"/>
    </source>
</evidence>
<dbReference type="PANTHER" id="PTHR47738">
    <property type="entry name" value="PTS SYSTEM FRUCTOSE-LIKE EIIA COMPONENT-RELATED"/>
    <property type="match status" value="1"/>
</dbReference>
<proteinExistence type="predicted"/>
<evidence type="ECO:0000313" key="5">
    <source>
        <dbReference type="EMBL" id="CDT21556.1"/>
    </source>
</evidence>
<comment type="caution">
    <text evidence="5">The sequence shown here is derived from an EMBL/GenBank/DDBJ whole genome shotgun (WGS) entry which is preliminary data.</text>
</comment>
<sequence>MSIKSLLSIVEPRPFMNEYQITFFVDDPAANSHVAQPLSRLAKKFKSTIRIINITQNRTADLSKSVAMLQVGLLRGDLCQITAVGIDAELACFVLKDVIAEHYDMVGSQVNHEFSKDLIQRMPQICPPCDIKWHHAKAQTQLTKFECLKGLAHLVYPEDPDELILAFIKREERSSTCVSPGIALPHVMFESTQDLSIAVIVSDDPIDWASRIGEVHVAIALVLPTKPQREHIVAATNLTRNLLHDQVNERLQKTRSSVDLQALLMYISSRLL</sequence>
<dbReference type="PIRSF" id="PIRSF029195">
    <property type="entry name" value="UCP029195_PTS_EIIA2"/>
    <property type="match status" value="1"/>
</dbReference>
<keyword evidence="1" id="KW-0597">Phosphoprotein</keyword>
<dbReference type="GO" id="GO:0016740">
    <property type="term" value="F:transferase activity"/>
    <property type="evidence" value="ECO:0007669"/>
    <property type="project" value="UniProtKB-KW"/>
</dbReference>
<dbReference type="Pfam" id="PF00359">
    <property type="entry name" value="PTS_EIIA_2"/>
    <property type="match status" value="1"/>
</dbReference>
<organism evidence="5 6">
    <name type="scientific">Vibrio crassostreae</name>
    <dbReference type="NCBI Taxonomy" id="246167"/>
    <lineage>
        <taxon>Bacteria</taxon>
        <taxon>Pseudomonadati</taxon>
        <taxon>Pseudomonadota</taxon>
        <taxon>Gammaproteobacteria</taxon>
        <taxon>Vibrionales</taxon>
        <taxon>Vibrionaceae</taxon>
        <taxon>Vibrio</taxon>
    </lineage>
</organism>
<protein>
    <submittedName>
        <fullName evidence="5">Phosphotransferase system mannitol/fructose-specific IIA domain</fullName>
    </submittedName>
</protein>
<dbReference type="AlphaFoldDB" id="A0A822MSN6"/>
<dbReference type="InterPro" id="IPR051541">
    <property type="entry name" value="PTS_SugarTrans_NitroReg"/>
</dbReference>
<dbReference type="Pfam" id="PF00381">
    <property type="entry name" value="PTS-HPr"/>
    <property type="match status" value="1"/>
</dbReference>
<evidence type="ECO:0000256" key="1">
    <source>
        <dbReference type="ARBA" id="ARBA00022553"/>
    </source>
</evidence>
<dbReference type="PANTHER" id="PTHR47738:SF1">
    <property type="entry name" value="NITROGEN REGULATORY PROTEIN"/>
    <property type="match status" value="1"/>
</dbReference>
<feature type="domain" description="PTS EIIA type-2" evidence="3">
    <location>
        <begin position="124"/>
        <end position="267"/>
    </location>
</feature>